<gene>
    <name evidence="3" type="primary">mobB</name>
    <name evidence="3" type="ORF">GYN08_04940</name>
</gene>
<feature type="domain" description="Molybdopterin-guanine dinucleotide biosynthesis protein B (MobB)" evidence="2">
    <location>
        <begin position="7"/>
        <end position="131"/>
    </location>
</feature>
<proteinExistence type="predicted"/>
<dbReference type="NCBIfam" id="TIGR00176">
    <property type="entry name" value="mobB"/>
    <property type="match status" value="1"/>
</dbReference>
<keyword evidence="4" id="KW-1185">Reference proteome</keyword>
<dbReference type="EMBL" id="JAAFGS010000001">
    <property type="protein sequence ID" value="NGZ74656.1"/>
    <property type="molecule type" value="Genomic_DNA"/>
</dbReference>
<feature type="region of interest" description="Disordered" evidence="1">
    <location>
        <begin position="37"/>
        <end position="56"/>
    </location>
</feature>
<dbReference type="InterPro" id="IPR027417">
    <property type="entry name" value="P-loop_NTPase"/>
</dbReference>
<dbReference type="InterPro" id="IPR052539">
    <property type="entry name" value="MGD_biosynthesis_adapter"/>
</dbReference>
<dbReference type="RefSeq" id="WP_166272905.1">
    <property type="nucleotide sequence ID" value="NZ_JAAFGS010000001.1"/>
</dbReference>
<dbReference type="PANTHER" id="PTHR40072:SF1">
    <property type="entry name" value="MOLYBDOPTERIN-GUANINE DINUCLEOTIDE BIOSYNTHESIS ADAPTER PROTEIN"/>
    <property type="match status" value="1"/>
</dbReference>
<evidence type="ECO:0000313" key="3">
    <source>
        <dbReference type="EMBL" id="NGZ74656.1"/>
    </source>
</evidence>
<dbReference type="Proteomes" id="UP000800303">
    <property type="component" value="Unassembled WGS sequence"/>
</dbReference>
<dbReference type="SUPFAM" id="SSF52540">
    <property type="entry name" value="P-loop containing nucleoside triphosphate hydrolases"/>
    <property type="match status" value="1"/>
</dbReference>
<sequence>MGAVKRLQIVGFKNSGKTTLTERLLRLAAGRGLRASAIKHHGHGGPPEPPPAGTDASRFFEAGAASSIVAGGGVIVLQSRQPEADPGAGLDSLIRLTEASAHPDLILIEGFKGAEYDKIALLRSEADAEALSGLRNVRLILAPDDKLKTALDGRFARGAAEDGRRRYPPLLLREENEQIEAWFDEWLKGDANETL</sequence>
<organism evidence="3 4">
    <name type="scientific">Saccharibacillus alkalitolerans</name>
    <dbReference type="NCBI Taxonomy" id="2705290"/>
    <lineage>
        <taxon>Bacteria</taxon>
        <taxon>Bacillati</taxon>
        <taxon>Bacillota</taxon>
        <taxon>Bacilli</taxon>
        <taxon>Bacillales</taxon>
        <taxon>Paenibacillaceae</taxon>
        <taxon>Saccharibacillus</taxon>
    </lineage>
</organism>
<protein>
    <submittedName>
        <fullName evidence="3">Molybdopterin-guanine dinucleotide biosynthesis protein B</fullName>
    </submittedName>
</protein>
<dbReference type="Gene3D" id="3.40.50.300">
    <property type="entry name" value="P-loop containing nucleotide triphosphate hydrolases"/>
    <property type="match status" value="1"/>
</dbReference>
<accession>A0ABX0F186</accession>
<dbReference type="Pfam" id="PF03205">
    <property type="entry name" value="MobB"/>
    <property type="match status" value="1"/>
</dbReference>
<evidence type="ECO:0000256" key="1">
    <source>
        <dbReference type="SAM" id="MobiDB-lite"/>
    </source>
</evidence>
<evidence type="ECO:0000313" key="4">
    <source>
        <dbReference type="Proteomes" id="UP000800303"/>
    </source>
</evidence>
<dbReference type="PANTHER" id="PTHR40072">
    <property type="entry name" value="MOLYBDOPTERIN-GUANINE DINUCLEOTIDE BIOSYNTHESIS ADAPTER PROTEIN-RELATED"/>
    <property type="match status" value="1"/>
</dbReference>
<dbReference type="InterPro" id="IPR004435">
    <property type="entry name" value="MobB_dom"/>
</dbReference>
<reference evidence="3 4" key="1">
    <citation type="submission" date="2020-01" db="EMBL/GenBank/DDBJ databases">
        <title>Polyphasic characterisation and genomic insights into a novel alkali tolerant bacterium VR-M41.</title>
        <authorList>
            <person name="Vemuluri V.R."/>
        </authorList>
    </citation>
    <scope>NUCLEOTIDE SEQUENCE [LARGE SCALE GENOMIC DNA]</scope>
    <source>
        <strain evidence="3 4">VR-M41</strain>
    </source>
</reference>
<evidence type="ECO:0000259" key="2">
    <source>
        <dbReference type="Pfam" id="PF03205"/>
    </source>
</evidence>
<name>A0ABX0F186_9BACL</name>
<comment type="caution">
    <text evidence="3">The sequence shown here is derived from an EMBL/GenBank/DDBJ whole genome shotgun (WGS) entry which is preliminary data.</text>
</comment>